<dbReference type="Pfam" id="PF04185">
    <property type="entry name" value="Phosphoesterase"/>
    <property type="match status" value="1"/>
</dbReference>
<dbReference type="InterPro" id="IPR011964">
    <property type="entry name" value="YVTN_b-propeller_repeat"/>
</dbReference>
<evidence type="ECO:0000256" key="1">
    <source>
        <dbReference type="ARBA" id="ARBA00022801"/>
    </source>
</evidence>
<dbReference type="OrthoDB" id="145213at2"/>
<dbReference type="EMBL" id="QFYP01000001">
    <property type="protein sequence ID" value="RAK61784.1"/>
    <property type="molecule type" value="Genomic_DNA"/>
</dbReference>
<dbReference type="InterPro" id="IPR015943">
    <property type="entry name" value="WD40/YVTN_repeat-like_dom_sf"/>
</dbReference>
<dbReference type="PANTHER" id="PTHR47197:SF3">
    <property type="entry name" value="DIHYDRO-HEME D1 DEHYDROGENASE"/>
    <property type="match status" value="1"/>
</dbReference>
<dbReference type="Gene3D" id="2.130.10.10">
    <property type="entry name" value="YVTN repeat-like/Quinoprotein amine dehydrogenase"/>
    <property type="match status" value="3"/>
</dbReference>
<dbReference type="Proteomes" id="UP000249842">
    <property type="component" value="Unassembled WGS sequence"/>
</dbReference>
<gene>
    <name evidence="2" type="ORF">DJ021_11295</name>
</gene>
<accession>A0A328B7I6</accession>
<protein>
    <recommendedName>
        <fullName evidence="4">Phosphoesterase</fullName>
    </recommendedName>
</protein>
<dbReference type="SUPFAM" id="SSF51004">
    <property type="entry name" value="C-terminal (heme d1) domain of cytochrome cd1-nitrite reductase"/>
    <property type="match status" value="1"/>
</dbReference>
<dbReference type="InterPro" id="IPR001680">
    <property type="entry name" value="WD40_rpt"/>
</dbReference>
<name>A0A328B7I6_9CAUL</name>
<dbReference type="GO" id="GO:0016788">
    <property type="term" value="F:hydrolase activity, acting on ester bonds"/>
    <property type="evidence" value="ECO:0007669"/>
    <property type="project" value="InterPro"/>
</dbReference>
<dbReference type="InterPro" id="IPR007312">
    <property type="entry name" value="Phosphoesterase"/>
</dbReference>
<evidence type="ECO:0000313" key="3">
    <source>
        <dbReference type="Proteomes" id="UP000249842"/>
    </source>
</evidence>
<dbReference type="SUPFAM" id="SSF53649">
    <property type="entry name" value="Alkaline phosphatase-like"/>
    <property type="match status" value="1"/>
</dbReference>
<reference evidence="3" key="1">
    <citation type="submission" date="2018-05" db="EMBL/GenBank/DDBJ databases">
        <authorList>
            <person name="Li X."/>
        </authorList>
    </citation>
    <scope>NUCLEOTIDE SEQUENCE [LARGE SCALE GENOMIC DNA]</scope>
    <source>
        <strain evidence="3">HKS-05</strain>
    </source>
</reference>
<proteinExistence type="predicted"/>
<organism evidence="2 3">
    <name type="scientific">Phenylobacterium hankyongense</name>
    <dbReference type="NCBI Taxonomy" id="1813876"/>
    <lineage>
        <taxon>Bacteria</taxon>
        <taxon>Pseudomonadati</taxon>
        <taxon>Pseudomonadota</taxon>
        <taxon>Alphaproteobacteria</taxon>
        <taxon>Caulobacterales</taxon>
        <taxon>Caulobacteraceae</taxon>
        <taxon>Phenylobacterium</taxon>
    </lineage>
</organism>
<dbReference type="SMART" id="SM00320">
    <property type="entry name" value="WD40"/>
    <property type="match status" value="3"/>
</dbReference>
<dbReference type="InterPro" id="IPR011048">
    <property type="entry name" value="Haem_d1_sf"/>
</dbReference>
<dbReference type="PANTHER" id="PTHR47197">
    <property type="entry name" value="PROTEIN NIRF"/>
    <property type="match status" value="1"/>
</dbReference>
<dbReference type="AlphaFoldDB" id="A0A328B7I6"/>
<dbReference type="InterPro" id="IPR051200">
    <property type="entry name" value="Host-pathogen_enzymatic-act"/>
</dbReference>
<comment type="caution">
    <text evidence="2">The sequence shown here is derived from an EMBL/GenBank/DDBJ whole genome shotgun (WGS) entry which is preliminary data.</text>
</comment>
<evidence type="ECO:0000313" key="2">
    <source>
        <dbReference type="EMBL" id="RAK61784.1"/>
    </source>
</evidence>
<sequence length="867" mass="93668">MSSVWSLGGYARALEASSQVAPALASASVTEAPLDRRPGPLPSGGAYLPNGWRIRPAGKAIATLADTVTNLAVSPDGKLVVALNSGFLPHGLTVFDAKTHRQLQRIDLPATFVGLAWSPDGRTLYVSGGNAKYVGNYHTALQGAVEPMGAAANRASVYEFTYTGGRLSAAPTARLSETVDPGQVWWSGLAYAPDRGQLYAVNQGPGAAPGNVVVFDARTRRIVTRIPVEMKPYQAILTADGKRLFVSNWSSGSVSVIDTDTNRVVTTLQVGRNPSDMKLSADGRLFVVCANDNTVHVIDAKTLETLERLSTSLSPTAPEGSTPDALAIDEARKLLYIANADNNAIAVARIENRKRSAVVGFIPTGWYPSALALADRGATLFIGASKGEMPHPDPLGPGSPRVPSARIDQDFKKLMEAGGCSVHCVQTGSLEALRVANLDERLSKWTEQVAANTPYSDALLRRARPPRTASVIPQQVGQGSPIKHVIYIIKENRTYDQVFGDLPGANGDPGLTIFGEKVTPNQHALAKQYVILDNLYCDGEVSMDGHYWSTAAYATDFIEKIWPSVYAGRSSTNADVDAATPASGFLWDAARRKGLTFRSYNELRQFFAGRHISRYEAIQGPAGEDSDWIPADAKVLDVFLGELRQYEANYDSPDPEKRLPNLIVMSLPDDHTKGAMPGAQTPKAMVASNDYALGQLIEAVSHSRYWPETAIFVIEDDAQDGPDHVDARRTHGLVVSPYVKRGVVDSTLYSTTSMVRSIELMLGLPPMSQYDAAAMPMYASFGATPLVTPFTAIKPMVDVNAKNTPLSYGAQESRRMDFSDADRAPMHLLNQIIWKSVKGSDAVMPAPVHRFRPIVDAQEAEDSDDRD</sequence>
<dbReference type="NCBIfam" id="TIGR02276">
    <property type="entry name" value="beta_rpt_yvtn"/>
    <property type="match status" value="1"/>
</dbReference>
<dbReference type="Gene3D" id="3.40.720.10">
    <property type="entry name" value="Alkaline Phosphatase, subunit A"/>
    <property type="match status" value="2"/>
</dbReference>
<evidence type="ECO:0008006" key="4">
    <source>
        <dbReference type="Google" id="ProtNLM"/>
    </source>
</evidence>
<keyword evidence="1" id="KW-0378">Hydrolase</keyword>
<keyword evidence="3" id="KW-1185">Reference proteome</keyword>
<dbReference type="InterPro" id="IPR017850">
    <property type="entry name" value="Alkaline_phosphatase_core_sf"/>
</dbReference>